<proteinExistence type="predicted"/>
<sequence>MEQRYAYLDVARQCYVAVIDSGSHQRRALVGLSVPAGQALWAFPSRGGWEYCVMPGRRRRGAVRLQEGPLKVELGDVLGWLVDLDRLAHEGL</sequence>
<organism evidence="1 2">
    <name type="scientific">Deinococcus maricopensis (strain DSM 21211 / LMG 22137 / NRRL B-23946 / LB-34)</name>
    <dbReference type="NCBI Taxonomy" id="709986"/>
    <lineage>
        <taxon>Bacteria</taxon>
        <taxon>Thermotogati</taxon>
        <taxon>Deinococcota</taxon>
        <taxon>Deinococci</taxon>
        <taxon>Deinococcales</taxon>
        <taxon>Deinococcaceae</taxon>
        <taxon>Deinococcus</taxon>
    </lineage>
</organism>
<reference evidence="1 2" key="1">
    <citation type="journal article" date="2011" name="Stand. Genomic Sci.">
        <title>Complete genome sequence of Deinococcus maricopensis type strain (LB-34).</title>
        <authorList>
            <person name="Pukall R."/>
            <person name="Zeytun A."/>
            <person name="Lucas S."/>
            <person name="Lapidus A."/>
            <person name="Hammon N."/>
            <person name="Deshpande S."/>
            <person name="Nolan M."/>
            <person name="Cheng J.F."/>
            <person name="Pitluck S."/>
            <person name="Liolios K."/>
            <person name="Pagani I."/>
            <person name="Mikhailova N."/>
            <person name="Ivanova N."/>
            <person name="Mavromatis K."/>
            <person name="Pati A."/>
            <person name="Tapia R."/>
            <person name="Han C."/>
            <person name="Goodwin L."/>
            <person name="Chen A."/>
            <person name="Palaniappan K."/>
            <person name="Land M."/>
            <person name="Hauser L."/>
            <person name="Chang Y.J."/>
            <person name="Jeffries C.D."/>
            <person name="Brambilla E.M."/>
            <person name="Rohde M."/>
            <person name="Goker M."/>
            <person name="Detter J.C."/>
            <person name="Woyke T."/>
            <person name="Bristow J."/>
            <person name="Eisen J.A."/>
            <person name="Markowitz V."/>
            <person name="Hugenholtz P."/>
            <person name="Kyrpides N.C."/>
            <person name="Klenk H.P."/>
        </authorList>
    </citation>
    <scope>NUCLEOTIDE SEQUENCE [LARGE SCALE GENOMIC DNA]</scope>
    <source>
        <strain evidence="2">DSM 21211 / LMG 22137 / NRRL B-23946 / LB-34</strain>
    </source>
</reference>
<accession>E8U606</accession>
<gene>
    <name evidence="1" type="ordered locus">Deima_0840</name>
</gene>
<protein>
    <submittedName>
        <fullName evidence="1">Uncharacterized protein</fullName>
    </submittedName>
</protein>
<dbReference type="Proteomes" id="UP000008635">
    <property type="component" value="Chromosome"/>
</dbReference>
<dbReference type="AlphaFoldDB" id="E8U606"/>
<keyword evidence="2" id="KW-1185">Reference proteome</keyword>
<evidence type="ECO:0000313" key="2">
    <source>
        <dbReference type="Proteomes" id="UP000008635"/>
    </source>
</evidence>
<dbReference type="EMBL" id="CP002454">
    <property type="protein sequence ID" value="ADV66495.1"/>
    <property type="molecule type" value="Genomic_DNA"/>
</dbReference>
<evidence type="ECO:0000313" key="1">
    <source>
        <dbReference type="EMBL" id="ADV66495.1"/>
    </source>
</evidence>
<dbReference type="HOGENOM" id="CLU_2408377_0_0_0"/>
<dbReference type="KEGG" id="dmr:Deima_0840"/>
<name>E8U606_DEIML</name>
<reference evidence="2" key="2">
    <citation type="submission" date="2011-01" db="EMBL/GenBank/DDBJ databases">
        <title>The complete genome of Deinococcus maricopensis DSM 21211.</title>
        <authorList>
            <consortium name="US DOE Joint Genome Institute (JGI-PGF)"/>
            <person name="Lucas S."/>
            <person name="Copeland A."/>
            <person name="Lapidus A."/>
            <person name="Goodwin L."/>
            <person name="Pitluck S."/>
            <person name="Kyrpides N."/>
            <person name="Mavromatis K."/>
            <person name="Pagani I."/>
            <person name="Ivanova N."/>
            <person name="Ovchinnikova G."/>
            <person name="Zeytun A."/>
            <person name="Detter J.C."/>
            <person name="Han C."/>
            <person name="Land M."/>
            <person name="Hauser L."/>
            <person name="Markowitz V."/>
            <person name="Cheng J.-F."/>
            <person name="Hugenholtz P."/>
            <person name="Woyke T."/>
            <person name="Wu D."/>
            <person name="Pukall R."/>
            <person name="Gehrich-Schroeter G."/>
            <person name="Brambilla E."/>
            <person name="Klenk H.-P."/>
            <person name="Eisen J.A."/>
        </authorList>
    </citation>
    <scope>NUCLEOTIDE SEQUENCE [LARGE SCALE GENOMIC DNA]</scope>
    <source>
        <strain evidence="2">DSM 21211 / LMG 22137 / NRRL B-23946 / LB-34</strain>
    </source>
</reference>
<dbReference type="STRING" id="709986.Deima_0840"/>